<dbReference type="EMBL" id="QGKV02000759">
    <property type="protein sequence ID" value="KAF3562750.1"/>
    <property type="molecule type" value="Genomic_DNA"/>
</dbReference>
<gene>
    <name evidence="1" type="ORF">DY000_02012750</name>
</gene>
<accession>A0ABQ7CSS5</accession>
<organism evidence="1 2">
    <name type="scientific">Brassica cretica</name>
    <name type="common">Mustard</name>
    <dbReference type="NCBI Taxonomy" id="69181"/>
    <lineage>
        <taxon>Eukaryota</taxon>
        <taxon>Viridiplantae</taxon>
        <taxon>Streptophyta</taxon>
        <taxon>Embryophyta</taxon>
        <taxon>Tracheophyta</taxon>
        <taxon>Spermatophyta</taxon>
        <taxon>Magnoliopsida</taxon>
        <taxon>eudicotyledons</taxon>
        <taxon>Gunneridae</taxon>
        <taxon>Pentapetalae</taxon>
        <taxon>rosids</taxon>
        <taxon>malvids</taxon>
        <taxon>Brassicales</taxon>
        <taxon>Brassicaceae</taxon>
        <taxon>Brassiceae</taxon>
        <taxon>Brassica</taxon>
    </lineage>
</organism>
<evidence type="ECO:0000313" key="2">
    <source>
        <dbReference type="Proteomes" id="UP000266723"/>
    </source>
</evidence>
<proteinExistence type="predicted"/>
<keyword evidence="2" id="KW-1185">Reference proteome</keyword>
<reference evidence="1 2" key="1">
    <citation type="journal article" date="2020" name="BMC Genomics">
        <title>Intraspecific diversification of the crop wild relative Brassica cretica Lam. using demographic model selection.</title>
        <authorList>
            <person name="Kioukis A."/>
            <person name="Michalopoulou V.A."/>
            <person name="Briers L."/>
            <person name="Pirintsos S."/>
            <person name="Studholme D.J."/>
            <person name="Pavlidis P."/>
            <person name="Sarris P.F."/>
        </authorList>
    </citation>
    <scope>NUCLEOTIDE SEQUENCE [LARGE SCALE GENOMIC DNA]</scope>
    <source>
        <strain evidence="2">cv. PFS-1207/04</strain>
    </source>
</reference>
<protein>
    <submittedName>
        <fullName evidence="1">Uncharacterized protein</fullName>
    </submittedName>
</protein>
<comment type="caution">
    <text evidence="1">The sequence shown here is derived from an EMBL/GenBank/DDBJ whole genome shotgun (WGS) entry which is preliminary data.</text>
</comment>
<evidence type="ECO:0000313" key="1">
    <source>
        <dbReference type="EMBL" id="KAF3562750.1"/>
    </source>
</evidence>
<dbReference type="Proteomes" id="UP000266723">
    <property type="component" value="Unassembled WGS sequence"/>
</dbReference>
<name>A0ABQ7CSS5_BRACR</name>
<sequence>MNGEKLPRKVEEEKKIYWEKVKRLKVTMVKKEKMVVVMKQLNVAMLHVGSFVVNDGDGRRGGGGQDVEMM</sequence>